<dbReference type="SMART" id="SM00382">
    <property type="entry name" value="AAA"/>
    <property type="match status" value="1"/>
</dbReference>
<dbReference type="CDD" id="cd00009">
    <property type="entry name" value="AAA"/>
    <property type="match status" value="1"/>
</dbReference>
<dbReference type="Proteomes" id="UP000242815">
    <property type="component" value="Unassembled WGS sequence"/>
</dbReference>
<feature type="compositionally biased region" description="Acidic residues" evidence="1">
    <location>
        <begin position="421"/>
        <end position="435"/>
    </location>
</feature>
<sequence>MSSKPEGAGARACWFVGATYGGTDDQTPRFLQEGIWENGYQDKYLDAVKSIQVGDRIAIKSSYTRKHDLPFDNRGQTVSVMAIKAIGTVKENLGDGRTLKVDWTPFDPPREWYFYTNRSTVWRVLPGDWTTDALIGFTFEEKAQDINRFRNAPYWRERFGDSAVDKRRFNWTRFYEAVADKLLTFRNRRDELIAGIHVIASKVDGLSNLQDQFADGSSGPLKDICPFTAMGIFNRGITDANRKAIASELASLLGVSEPVPDSFEGIPILNNQKSWFFGFDNKRQPDDIDILWETFAQAIAFAESDDAEARSAFVSAYDNATQRYGVGWNLTMGLYWIRPWNFPTLDGQSQRYISKKLNIQIGMNGPKGRCNATDYLAVLDTLEARFQEDAYPVHSFPELSLAAWLFKDSGTSAHPNATDPDAQDDEADATPEAEVTDAPIEPYSVDDILTDGCFIARGKLEKILERLRTKKNLILQGPPGTGKTWLAKRLAFALMGQRDDSKVRAVQFHPNLSYEDFIRGWRPVGDGKLTLVDGPFVEMMKAAAKDPTSRHVVVIEEINRGNPAQIFGEMLTLLEVDKRTPNEALELSYKRSDGERVFIPDNLYVIGTMNIADRSLALVDLALRRRFAFIDLEPTLGKPWHDWVQSQCGIDSEILVEIEKRLIALNSEISADAGLGPQFRVGHSYVTPPFGIPISDAREWFRQVVDTEIGPLLDEYWFDALEKSQKARERMLEGF</sequence>
<accession>A0A1I6BXZ8</accession>
<evidence type="ECO:0000313" key="4">
    <source>
        <dbReference type="Proteomes" id="UP000242815"/>
    </source>
</evidence>
<dbReference type="Pfam" id="PF07728">
    <property type="entry name" value="AAA_5"/>
    <property type="match status" value="1"/>
</dbReference>
<dbReference type="GO" id="GO:0005524">
    <property type="term" value="F:ATP binding"/>
    <property type="evidence" value="ECO:0007669"/>
    <property type="project" value="InterPro"/>
</dbReference>
<dbReference type="Gene3D" id="3.40.50.300">
    <property type="entry name" value="P-loop containing nucleotide triphosphate hydrolases"/>
    <property type="match status" value="1"/>
</dbReference>
<gene>
    <name evidence="3" type="ORF">SAMN05216578_10827</name>
</gene>
<dbReference type="PANTHER" id="PTHR37291:SF1">
    <property type="entry name" value="TYPE IV METHYL-DIRECTED RESTRICTION ENZYME ECOKMCRB SUBUNIT"/>
    <property type="match status" value="1"/>
</dbReference>
<reference evidence="3 4" key="1">
    <citation type="submission" date="2016-10" db="EMBL/GenBank/DDBJ databases">
        <authorList>
            <person name="de Groot N.N."/>
        </authorList>
    </citation>
    <scope>NUCLEOTIDE SEQUENCE [LARGE SCALE GENOMIC DNA]</scope>
    <source>
        <strain evidence="3 4">JCM 18415</strain>
    </source>
</reference>
<dbReference type="PANTHER" id="PTHR37291">
    <property type="entry name" value="5-METHYLCYTOSINE-SPECIFIC RESTRICTION ENZYME B"/>
    <property type="match status" value="1"/>
</dbReference>
<dbReference type="InterPro" id="IPR011704">
    <property type="entry name" value="ATPase_dyneun-rel_AAA"/>
</dbReference>
<dbReference type="InterPro" id="IPR052934">
    <property type="entry name" value="Methyl-DNA_Rec/Restrict_Enz"/>
</dbReference>
<dbReference type="InterPro" id="IPR027417">
    <property type="entry name" value="P-loop_NTPase"/>
</dbReference>
<evidence type="ECO:0000313" key="3">
    <source>
        <dbReference type="EMBL" id="SFQ85763.1"/>
    </source>
</evidence>
<name>A0A1I6BXZ8_9GAMM</name>
<feature type="region of interest" description="Disordered" evidence="1">
    <location>
        <begin position="412"/>
        <end position="437"/>
    </location>
</feature>
<organism evidence="3 4">
    <name type="scientific">Halopseudomonas formosensis</name>
    <dbReference type="NCBI Taxonomy" id="1002526"/>
    <lineage>
        <taxon>Bacteria</taxon>
        <taxon>Pseudomonadati</taxon>
        <taxon>Pseudomonadota</taxon>
        <taxon>Gammaproteobacteria</taxon>
        <taxon>Pseudomonadales</taxon>
        <taxon>Pseudomonadaceae</taxon>
        <taxon>Halopseudomonas</taxon>
    </lineage>
</organism>
<dbReference type="STRING" id="1002526.SAMN05216578_10827"/>
<dbReference type="SUPFAM" id="SSF52540">
    <property type="entry name" value="P-loop containing nucleoside triphosphate hydrolases"/>
    <property type="match status" value="1"/>
</dbReference>
<protein>
    <submittedName>
        <fullName evidence="3">5-methylcytosine-specific restriction enzyme B</fullName>
    </submittedName>
</protein>
<dbReference type="RefSeq" id="WP_090539656.1">
    <property type="nucleotide sequence ID" value="NZ_FOYD01000008.1"/>
</dbReference>
<feature type="domain" description="AAA+ ATPase" evidence="2">
    <location>
        <begin position="469"/>
        <end position="633"/>
    </location>
</feature>
<proteinExistence type="predicted"/>
<evidence type="ECO:0000259" key="2">
    <source>
        <dbReference type="SMART" id="SM00382"/>
    </source>
</evidence>
<dbReference type="EMBL" id="FOYD01000008">
    <property type="protein sequence ID" value="SFQ85763.1"/>
    <property type="molecule type" value="Genomic_DNA"/>
</dbReference>
<dbReference type="GO" id="GO:0016887">
    <property type="term" value="F:ATP hydrolysis activity"/>
    <property type="evidence" value="ECO:0007669"/>
    <property type="project" value="InterPro"/>
</dbReference>
<dbReference type="AlphaFoldDB" id="A0A1I6BXZ8"/>
<evidence type="ECO:0000256" key="1">
    <source>
        <dbReference type="SAM" id="MobiDB-lite"/>
    </source>
</evidence>
<dbReference type="OrthoDB" id="9781481at2"/>
<dbReference type="InterPro" id="IPR003593">
    <property type="entry name" value="AAA+_ATPase"/>
</dbReference>